<dbReference type="Gene3D" id="3.40.50.300">
    <property type="entry name" value="P-loop containing nucleotide triphosphate hydrolases"/>
    <property type="match status" value="1"/>
</dbReference>
<dbReference type="Proteomes" id="UP000552045">
    <property type="component" value="Unassembled WGS sequence"/>
</dbReference>
<dbReference type="InterPro" id="IPR008792">
    <property type="entry name" value="PQQD"/>
</dbReference>
<dbReference type="Pfam" id="PF05402">
    <property type="entry name" value="PqqD"/>
    <property type="match status" value="1"/>
</dbReference>
<organism evidence="1 2">
    <name type="scientific">Microbacterium pseudoresistens</name>
    <dbReference type="NCBI Taxonomy" id="640634"/>
    <lineage>
        <taxon>Bacteria</taxon>
        <taxon>Bacillati</taxon>
        <taxon>Actinomycetota</taxon>
        <taxon>Actinomycetes</taxon>
        <taxon>Micrococcales</taxon>
        <taxon>Microbacteriaceae</taxon>
        <taxon>Microbacterium</taxon>
    </lineage>
</organism>
<evidence type="ECO:0008006" key="3">
    <source>
        <dbReference type="Google" id="ProtNLM"/>
    </source>
</evidence>
<gene>
    <name evidence="1" type="ORF">BKA02_001631</name>
</gene>
<keyword evidence="2" id="KW-1185">Reference proteome</keyword>
<reference evidence="1 2" key="1">
    <citation type="submission" date="2020-07" db="EMBL/GenBank/DDBJ databases">
        <title>Sequencing the genomes of 1000 actinobacteria strains.</title>
        <authorList>
            <person name="Klenk H.-P."/>
        </authorList>
    </citation>
    <scope>NUCLEOTIDE SEQUENCE [LARGE SCALE GENOMIC DNA]</scope>
    <source>
        <strain evidence="1 2">DSM 22185</strain>
    </source>
</reference>
<comment type="caution">
    <text evidence="1">The sequence shown here is derived from an EMBL/GenBank/DDBJ whole genome shotgun (WGS) entry which is preliminary data.</text>
</comment>
<name>A0A7Y9JN07_9MICO</name>
<dbReference type="EMBL" id="JACCBH010000001">
    <property type="protein sequence ID" value="NYD54576.1"/>
    <property type="molecule type" value="Genomic_DNA"/>
</dbReference>
<accession>A0A7Y9JN07</accession>
<dbReference type="AlphaFoldDB" id="A0A7Y9JN07"/>
<dbReference type="InterPro" id="IPR027417">
    <property type="entry name" value="P-loop_NTPase"/>
</dbReference>
<evidence type="ECO:0000313" key="1">
    <source>
        <dbReference type="EMBL" id="NYD54576.1"/>
    </source>
</evidence>
<proteinExistence type="predicted"/>
<sequence length="454" mass="48011">MSGRILVSAVGAVVEIDVSELESAASEAIRDAWRDALLGYDRDPDAVVRPRTDLDDAAMLSKLSTTVTLAALEHRQGELWMLHAAGLADERGHVVVLSARSGTGKTTASRHLARRFAYVSDETVGIDSQGGVVAYRKPLSLIVNAGYAKDQVPVSAAVAGPELPHALRLSKVVVLDRRDDAGPHARVEPLSLADAVMALAPQSSYLTAMRSPLRTIASLLDATGGAVRVTYREAESLDGVIDALMDAEPPNDPLVARPEARVDAATVSGAEDQDPDRWFRGPASDALDVGEGRLALLRRSQDGGKLELLDGIAPAIWRGAAGRTMEDISTGLIAEFGSPADTVDVEALVGTRIEELAELELLAAEPSWRITDAAAWVGDQERVTVMNVATGSQPLALDGSAAIIWTVLADGLALRQSALLEHCVAAFDIAVDSIRADVLALLDQLREAGVVTIR</sequence>
<protein>
    <recommendedName>
        <fullName evidence="3">PqqD family peptide modification chaperone</fullName>
    </recommendedName>
</protein>
<evidence type="ECO:0000313" key="2">
    <source>
        <dbReference type="Proteomes" id="UP000552045"/>
    </source>
</evidence>
<dbReference type="RefSeq" id="WP_179432991.1">
    <property type="nucleotide sequence ID" value="NZ_BAABLC010000001.1"/>
</dbReference>